<dbReference type="Gramene" id="TraesCAD_scaffold_016670_01G001000.1">
    <property type="protein sequence ID" value="TraesCAD_scaffold_016670_01G001000.1"/>
    <property type="gene ID" value="TraesCAD_scaffold_016670_01G001000"/>
</dbReference>
<feature type="compositionally biased region" description="Low complexity" evidence="1">
    <location>
        <begin position="1"/>
        <end position="15"/>
    </location>
</feature>
<evidence type="ECO:0000313" key="3">
    <source>
        <dbReference type="EnsemblPlants" id="TraesCS7D02G153400.1.cds1"/>
    </source>
</evidence>
<dbReference type="Gramene" id="TraesJUL7D03G04366140.1">
    <property type="protein sequence ID" value="TraesJUL7D03G04366140.1.CDS1"/>
    <property type="gene ID" value="TraesJUL7D03G04366140"/>
</dbReference>
<evidence type="ECO:0000313" key="4">
    <source>
        <dbReference type="Proteomes" id="UP000019116"/>
    </source>
</evidence>
<dbReference type="Gramene" id="TraesMAC7D03G04315060.1">
    <property type="protein sequence ID" value="TraesMAC7D03G04315060.1.CDS1"/>
    <property type="gene ID" value="TraesMAC7D03G04315060"/>
</dbReference>
<evidence type="ECO:0000259" key="2">
    <source>
        <dbReference type="Pfam" id="PF05678"/>
    </source>
</evidence>
<dbReference type="Pfam" id="PF05678">
    <property type="entry name" value="VQ"/>
    <property type="match status" value="1"/>
</dbReference>
<sequence length="114" mass="11922">MESNSNNNNNKAKVGNGCGGGGAAAPRRPHWRHRDRSATAVYLVHPDQFRAVVQQLTGAEAPPPVHGHCGNGGADRGAATAVEAAKGRSSSSGSMEQRTLAQLHHDCLAWADEC</sequence>
<dbReference type="Gramene" id="TraesSYM7D03G04375540.1">
    <property type="protein sequence ID" value="TraesSYM7D03G04375540.1.CDS1"/>
    <property type="gene ID" value="TraesSYM7D03G04375540"/>
</dbReference>
<dbReference type="InterPro" id="IPR008889">
    <property type="entry name" value="VQ"/>
</dbReference>
<dbReference type="Gramene" id="TraesRN7D0100356600.1">
    <property type="protein sequence ID" value="TraesRN7D0100356600.1"/>
    <property type="gene ID" value="TraesRN7D0100356600"/>
</dbReference>
<evidence type="ECO:0000256" key="1">
    <source>
        <dbReference type="SAM" id="MobiDB-lite"/>
    </source>
</evidence>
<dbReference type="Gramene" id="TraesJAG7D03G04305540.1">
    <property type="protein sequence ID" value="TraesJAG7D03G04305540.1.CDS1"/>
    <property type="gene ID" value="TraesJAG7D03G04305540"/>
</dbReference>
<dbReference type="Gramene" id="TraesNOR7D03G04371220.1">
    <property type="protein sequence ID" value="TraesNOR7D03G04371220.1.CDS1"/>
    <property type="gene ID" value="TraesNOR7D03G04371220"/>
</dbReference>
<feature type="region of interest" description="Disordered" evidence="1">
    <location>
        <begin position="60"/>
        <end position="97"/>
    </location>
</feature>
<feature type="region of interest" description="Disordered" evidence="1">
    <location>
        <begin position="1"/>
        <end position="34"/>
    </location>
</feature>
<dbReference type="OMA" id="DCLDWAN"/>
<dbReference type="Gramene" id="TraesPARA_EIv1.0_2538810.1">
    <property type="protein sequence ID" value="TraesPARA_EIv1.0_2538810.1.CDS1"/>
    <property type="gene ID" value="TraesPARA_EIv1.0_2538810"/>
</dbReference>
<dbReference type="Gramene" id="TraesCS7D02G153400.1">
    <property type="protein sequence ID" value="TraesCS7D02G153400.1.cds1"/>
    <property type="gene ID" value="TraesCS7D02G153400"/>
</dbReference>
<dbReference type="AlphaFoldDB" id="A0A3B6TFI6"/>
<dbReference type="Gramene" id="TraesARI7D03G04397760.1">
    <property type="protein sequence ID" value="TraesARI7D03G04397760.1.CDS1"/>
    <property type="gene ID" value="TraesARI7D03G04397760"/>
</dbReference>
<dbReference type="OrthoDB" id="692594at2759"/>
<reference evidence="3" key="1">
    <citation type="submission" date="2018-08" db="EMBL/GenBank/DDBJ databases">
        <authorList>
            <person name="Rossello M."/>
        </authorList>
    </citation>
    <scope>NUCLEOTIDE SEQUENCE [LARGE SCALE GENOMIC DNA]</scope>
    <source>
        <strain evidence="3">cv. Chinese Spring</strain>
    </source>
</reference>
<feature type="domain" description="VQ" evidence="2">
    <location>
        <begin position="37"/>
        <end position="63"/>
    </location>
</feature>
<keyword evidence="4" id="KW-1185">Reference proteome</keyword>
<protein>
    <recommendedName>
        <fullName evidence="2">VQ domain-containing protein</fullName>
    </recommendedName>
</protein>
<dbReference type="Gramene" id="TraesCLE_scaffold_129042_01G000100.1">
    <property type="protein sequence ID" value="TraesCLE_scaffold_129042_01G000100.1"/>
    <property type="gene ID" value="TraesCLE_scaffold_129042_01G000100"/>
</dbReference>
<dbReference type="Gramene" id="TraesCS7D03G0343200.1">
    <property type="protein sequence ID" value="TraesCS7D03G0343200.1.CDS1"/>
    <property type="gene ID" value="TraesCS7D03G0343200"/>
</dbReference>
<dbReference type="Gramene" id="TraesROB_scaffold_138270_01G000100.1">
    <property type="protein sequence ID" value="TraesROB_scaffold_138270_01G000100.1"/>
    <property type="gene ID" value="TraesROB_scaffold_138270_01G000100"/>
</dbReference>
<dbReference type="Proteomes" id="UP000019116">
    <property type="component" value="Chromosome 7D"/>
</dbReference>
<dbReference type="Gramene" id="TraesLDM7D03G04328700.1">
    <property type="protein sequence ID" value="TraesLDM7D03G04328700.1.CDS1"/>
    <property type="gene ID" value="TraesLDM7D03G04328700"/>
</dbReference>
<dbReference type="EnsemblPlants" id="TraesCS7D02G153400.1">
    <property type="protein sequence ID" value="TraesCS7D02G153400.1.cds1"/>
    <property type="gene ID" value="TraesCS7D02G153400"/>
</dbReference>
<reference evidence="3" key="2">
    <citation type="submission" date="2018-10" db="UniProtKB">
        <authorList>
            <consortium name="EnsemblPlants"/>
        </authorList>
    </citation>
    <scope>IDENTIFICATION</scope>
</reference>
<proteinExistence type="predicted"/>
<accession>A0A3B6TFI6</accession>
<feature type="compositionally biased region" description="Polar residues" evidence="1">
    <location>
        <begin position="88"/>
        <end position="97"/>
    </location>
</feature>
<name>A0A3B6TFI6_WHEAT</name>
<organism evidence="3">
    <name type="scientific">Triticum aestivum</name>
    <name type="common">Wheat</name>
    <dbReference type="NCBI Taxonomy" id="4565"/>
    <lineage>
        <taxon>Eukaryota</taxon>
        <taxon>Viridiplantae</taxon>
        <taxon>Streptophyta</taxon>
        <taxon>Embryophyta</taxon>
        <taxon>Tracheophyta</taxon>
        <taxon>Spermatophyta</taxon>
        <taxon>Magnoliopsida</taxon>
        <taxon>Liliopsida</taxon>
        <taxon>Poales</taxon>
        <taxon>Poaceae</taxon>
        <taxon>BOP clade</taxon>
        <taxon>Pooideae</taxon>
        <taxon>Triticodae</taxon>
        <taxon>Triticeae</taxon>
        <taxon>Triticinae</taxon>
        <taxon>Triticum</taxon>
    </lineage>
</organism>